<feature type="transmembrane region" description="Helical" evidence="8">
    <location>
        <begin position="338"/>
        <end position="359"/>
    </location>
</feature>
<feature type="transmembrane region" description="Helical" evidence="8">
    <location>
        <begin position="12"/>
        <end position="31"/>
    </location>
</feature>
<keyword evidence="5 8" id="KW-0812">Transmembrane</keyword>
<dbReference type="GO" id="GO:0016763">
    <property type="term" value="F:pentosyltransferase activity"/>
    <property type="evidence" value="ECO:0007669"/>
    <property type="project" value="TreeGrafter"/>
</dbReference>
<dbReference type="InterPro" id="IPR050297">
    <property type="entry name" value="LipidA_mod_glycosyltrf_83"/>
</dbReference>
<dbReference type="GO" id="GO:0009103">
    <property type="term" value="P:lipopolysaccharide biosynthetic process"/>
    <property type="evidence" value="ECO:0007669"/>
    <property type="project" value="UniProtKB-ARBA"/>
</dbReference>
<evidence type="ECO:0000259" key="9">
    <source>
        <dbReference type="Pfam" id="PF13231"/>
    </source>
</evidence>
<sequence length="417" mass="48483">MKEMLKKQNWWLWAPIGIGLAVRLLFLYVYGPEFTLDSDDRGYLKSARFLLEEGRLIYVHEDEPTVHIMPGLPFLLASVFFIFGSGAGGLFVAKIVMIFFGCLVIAGVYKLGEILFSKAAGSAAALLTALYIPQIVTDNLTLTEAPFTAAFIWFIYFSIKLAHTHRQADFYWVIGLYLFMLMFRPTIALVPFLLLGYFVLTKYPLRKALKQFIVAFILLLVVLGPWWIRNYMAFDEFIPLSGGAGNPMLLGTYQGHGHKYGPPADDIILELEEAHPEATRYVQNQYQMEAAKERISVMWNHNRDWFIDTYTWIKLRIQWEAPFYWFEAFHISSEMMRIMYLVLFWTGLVSFIGVFAYKYALWKEGLLLSSFFIYFSVLNNIFFAYPRYNQPLLPLLFLTMGGLVYVLQKRKRRRQNV</sequence>
<dbReference type="STRING" id="1714355.BTO28_11430"/>
<feature type="transmembrane region" description="Helical" evidence="8">
    <location>
        <begin position="115"/>
        <end position="133"/>
    </location>
</feature>
<feature type="transmembrane region" description="Helical" evidence="8">
    <location>
        <begin position="171"/>
        <end position="200"/>
    </location>
</feature>
<evidence type="ECO:0000256" key="1">
    <source>
        <dbReference type="ARBA" id="ARBA00004651"/>
    </source>
</evidence>
<keyword evidence="6 8" id="KW-1133">Transmembrane helix</keyword>
<evidence type="ECO:0000256" key="6">
    <source>
        <dbReference type="ARBA" id="ARBA00022989"/>
    </source>
</evidence>
<evidence type="ECO:0000256" key="2">
    <source>
        <dbReference type="ARBA" id="ARBA00022475"/>
    </source>
</evidence>
<feature type="transmembrane region" description="Helical" evidence="8">
    <location>
        <begin position="140"/>
        <end position="159"/>
    </location>
</feature>
<comment type="caution">
    <text evidence="10">The sequence shown here is derived from an EMBL/GenBank/DDBJ whole genome shotgun (WGS) entry which is preliminary data.</text>
</comment>
<feature type="transmembrane region" description="Helical" evidence="8">
    <location>
        <begin position="90"/>
        <end position="109"/>
    </location>
</feature>
<evidence type="ECO:0000256" key="7">
    <source>
        <dbReference type="ARBA" id="ARBA00023136"/>
    </source>
</evidence>
<comment type="subcellular location">
    <subcellularLocation>
        <location evidence="1">Cell membrane</location>
        <topology evidence="1">Multi-pass membrane protein</topology>
    </subcellularLocation>
</comment>
<evidence type="ECO:0000313" key="11">
    <source>
        <dbReference type="Proteomes" id="UP000188613"/>
    </source>
</evidence>
<proteinExistence type="predicted"/>
<dbReference type="RefSeq" id="WP_076766348.1">
    <property type="nucleotide sequence ID" value="NZ_MSFI01000019.1"/>
</dbReference>
<feature type="transmembrane region" description="Helical" evidence="8">
    <location>
        <begin position="391"/>
        <end position="407"/>
    </location>
</feature>
<dbReference type="GO" id="GO:0005886">
    <property type="term" value="C:plasma membrane"/>
    <property type="evidence" value="ECO:0007669"/>
    <property type="project" value="UniProtKB-SubCell"/>
</dbReference>
<dbReference type="PANTHER" id="PTHR33908:SF11">
    <property type="entry name" value="MEMBRANE PROTEIN"/>
    <property type="match status" value="1"/>
</dbReference>
<organism evidence="10 11">
    <name type="scientific">Domibacillus epiphyticus</name>
    <dbReference type="NCBI Taxonomy" id="1714355"/>
    <lineage>
        <taxon>Bacteria</taxon>
        <taxon>Bacillati</taxon>
        <taxon>Bacillota</taxon>
        <taxon>Bacilli</taxon>
        <taxon>Bacillales</taxon>
        <taxon>Bacillaceae</taxon>
        <taxon>Domibacillus</taxon>
    </lineage>
</organism>
<evidence type="ECO:0000256" key="3">
    <source>
        <dbReference type="ARBA" id="ARBA00022676"/>
    </source>
</evidence>
<keyword evidence="11" id="KW-1185">Reference proteome</keyword>
<keyword evidence="7 8" id="KW-0472">Membrane</keyword>
<keyword evidence="3" id="KW-0328">Glycosyltransferase</keyword>
<dbReference type="PANTHER" id="PTHR33908">
    <property type="entry name" value="MANNOSYLTRANSFERASE YKCB-RELATED"/>
    <property type="match status" value="1"/>
</dbReference>
<dbReference type="OrthoDB" id="136232at2"/>
<evidence type="ECO:0000256" key="4">
    <source>
        <dbReference type="ARBA" id="ARBA00022679"/>
    </source>
</evidence>
<keyword evidence="4" id="KW-0808">Transferase</keyword>
<feature type="transmembrane region" description="Helical" evidence="8">
    <location>
        <begin position="212"/>
        <end position="228"/>
    </location>
</feature>
<keyword evidence="2" id="KW-1003">Cell membrane</keyword>
<name>A0A1V2A6T5_9BACI</name>
<dbReference type="Proteomes" id="UP000188613">
    <property type="component" value="Unassembled WGS sequence"/>
</dbReference>
<accession>A0A1V2A6T5</accession>
<protein>
    <recommendedName>
        <fullName evidence="9">Glycosyltransferase RgtA/B/C/D-like domain-containing protein</fullName>
    </recommendedName>
</protein>
<dbReference type="EMBL" id="MSFI01000019">
    <property type="protein sequence ID" value="OMP66647.1"/>
    <property type="molecule type" value="Genomic_DNA"/>
</dbReference>
<dbReference type="AlphaFoldDB" id="A0A1V2A6T5"/>
<evidence type="ECO:0000313" key="10">
    <source>
        <dbReference type="EMBL" id="OMP66647.1"/>
    </source>
</evidence>
<feature type="domain" description="Glycosyltransferase RgtA/B/C/D-like" evidence="9">
    <location>
        <begin position="70"/>
        <end position="223"/>
    </location>
</feature>
<gene>
    <name evidence="10" type="ORF">BTO28_11430</name>
</gene>
<evidence type="ECO:0000256" key="5">
    <source>
        <dbReference type="ARBA" id="ARBA00022692"/>
    </source>
</evidence>
<dbReference type="InterPro" id="IPR038731">
    <property type="entry name" value="RgtA/B/C-like"/>
</dbReference>
<dbReference type="Pfam" id="PF13231">
    <property type="entry name" value="PMT_2"/>
    <property type="match status" value="1"/>
</dbReference>
<reference evidence="10 11" key="1">
    <citation type="submission" date="2016-12" db="EMBL/GenBank/DDBJ databases">
        <title>Domibacillus sp. SAB 38T whole genome sequencing.</title>
        <authorList>
            <person name="Verma A."/>
            <person name="Ojha A.K."/>
            <person name="Krishnamurthi S."/>
        </authorList>
    </citation>
    <scope>NUCLEOTIDE SEQUENCE [LARGE SCALE GENOMIC DNA]</scope>
    <source>
        <strain evidence="10 11">SAB 38</strain>
    </source>
</reference>
<evidence type="ECO:0000256" key="8">
    <source>
        <dbReference type="SAM" id="Phobius"/>
    </source>
</evidence>